<evidence type="ECO:0000313" key="6">
    <source>
        <dbReference type="EMBL" id="GLI34638.1"/>
    </source>
</evidence>
<dbReference type="Gene3D" id="2.40.30.10">
    <property type="entry name" value="Translation factors"/>
    <property type="match status" value="1"/>
</dbReference>
<evidence type="ECO:0000259" key="5">
    <source>
        <dbReference type="Pfam" id="PF22780"/>
    </source>
</evidence>
<dbReference type="PRINTS" id="PR00411">
    <property type="entry name" value="PNDRDTASEI"/>
</dbReference>
<dbReference type="Gene3D" id="1.10.8.260">
    <property type="entry name" value="HI0933 insert domain-like"/>
    <property type="match status" value="1"/>
</dbReference>
<comment type="caution">
    <text evidence="6">The sequence shown here is derived from an EMBL/GenBank/DDBJ whole genome shotgun (WGS) entry which is preliminary data.</text>
</comment>
<dbReference type="InterPro" id="IPR036188">
    <property type="entry name" value="FAD/NAD-bd_sf"/>
</dbReference>
<accession>A0A9W6FSZ6</accession>
<dbReference type="Proteomes" id="UP001144372">
    <property type="component" value="Unassembled WGS sequence"/>
</dbReference>
<evidence type="ECO:0000313" key="7">
    <source>
        <dbReference type="Proteomes" id="UP001144372"/>
    </source>
</evidence>
<dbReference type="Pfam" id="PF22780">
    <property type="entry name" value="HI0933_like_1st"/>
    <property type="match status" value="1"/>
</dbReference>
<sequence>MQADVVVIGAGASGLMCAMEAGKRGRSVLVLEHTERTGSKIRISGGGLCNFTNRNVSRENYISTNPHFTTSALSRFTPGDFISLIEKHKIKYHEREGGQLFCNESAQEIIDMLQAECQKASVKFVMRCKISKVEKAERFFVATNRGVFETGSLVIATGGLAAPKVGATNFGYLTAKQFGLKVTPLKPALTPLLFSPKDQEIFGSLSGISMKAAVSYGAKEFMGSVLFTHKGLSGPAILQISSYWDERGDITLDLLPGIDTHTMLLEKRGSRMLLGTLLDQHLPARFAKKWCDLHFESKPLNQYSPRELHAVAAALHHWRIRPARTDGFSKAEVTLGGVDTNELSSKTMESKKVQGLYFLGEVVDVTGQLGGYNLHWAWASGYAAGQYV</sequence>
<evidence type="ECO:0000256" key="2">
    <source>
        <dbReference type="ARBA" id="ARBA00022630"/>
    </source>
</evidence>
<keyword evidence="7" id="KW-1185">Reference proteome</keyword>
<reference evidence="6" key="1">
    <citation type="submission" date="2022-12" db="EMBL/GenBank/DDBJ databases">
        <title>Reference genome sequencing for broad-spectrum identification of bacterial and archaeal isolates by mass spectrometry.</title>
        <authorList>
            <person name="Sekiguchi Y."/>
            <person name="Tourlousse D.M."/>
        </authorList>
    </citation>
    <scope>NUCLEOTIDE SEQUENCE</scope>
    <source>
        <strain evidence="6">ASRB1</strain>
    </source>
</reference>
<dbReference type="Gene3D" id="3.50.50.60">
    <property type="entry name" value="FAD/NAD(P)-binding domain"/>
    <property type="match status" value="1"/>
</dbReference>
<proteinExistence type="predicted"/>
<dbReference type="SUPFAM" id="SSF160996">
    <property type="entry name" value="HI0933 insert domain-like"/>
    <property type="match status" value="1"/>
</dbReference>
<dbReference type="InterPro" id="IPR004792">
    <property type="entry name" value="BaiN-like"/>
</dbReference>
<dbReference type="InterPro" id="IPR057661">
    <property type="entry name" value="RsdA/BaiN/AoA(So)_Rossmann"/>
</dbReference>
<dbReference type="PANTHER" id="PTHR42887">
    <property type="entry name" value="OS12G0638800 PROTEIN"/>
    <property type="match status" value="1"/>
</dbReference>
<evidence type="ECO:0000256" key="1">
    <source>
        <dbReference type="ARBA" id="ARBA00001974"/>
    </source>
</evidence>
<organism evidence="6 7">
    <name type="scientific">Desulforhabdus amnigena</name>
    <dbReference type="NCBI Taxonomy" id="40218"/>
    <lineage>
        <taxon>Bacteria</taxon>
        <taxon>Pseudomonadati</taxon>
        <taxon>Thermodesulfobacteriota</taxon>
        <taxon>Syntrophobacteria</taxon>
        <taxon>Syntrophobacterales</taxon>
        <taxon>Syntrophobacteraceae</taxon>
        <taxon>Desulforhabdus</taxon>
    </lineage>
</organism>
<dbReference type="PANTHER" id="PTHR42887:SF2">
    <property type="entry name" value="OS12G0638800 PROTEIN"/>
    <property type="match status" value="1"/>
</dbReference>
<dbReference type="Pfam" id="PF03486">
    <property type="entry name" value="HI0933_like"/>
    <property type="match status" value="1"/>
</dbReference>
<dbReference type="PRINTS" id="PR00368">
    <property type="entry name" value="FADPNR"/>
</dbReference>
<dbReference type="SUPFAM" id="SSF51905">
    <property type="entry name" value="FAD/NAD(P)-binding domain"/>
    <property type="match status" value="1"/>
</dbReference>
<keyword evidence="2" id="KW-0285">Flavoprotein</keyword>
<name>A0A9W6FSZ6_9BACT</name>
<dbReference type="EMBL" id="BSDR01000001">
    <property type="protein sequence ID" value="GLI34638.1"/>
    <property type="molecule type" value="Genomic_DNA"/>
</dbReference>
<dbReference type="AlphaFoldDB" id="A0A9W6FSZ6"/>
<dbReference type="RefSeq" id="WP_281794010.1">
    <property type="nucleotide sequence ID" value="NZ_BSDR01000001.1"/>
</dbReference>
<dbReference type="NCBIfam" id="TIGR00275">
    <property type="entry name" value="aminoacetone oxidase family FAD-binding enzyme"/>
    <property type="match status" value="1"/>
</dbReference>
<comment type="cofactor">
    <cofactor evidence="1">
        <name>FAD</name>
        <dbReference type="ChEBI" id="CHEBI:57692"/>
    </cofactor>
</comment>
<dbReference type="InterPro" id="IPR055178">
    <property type="entry name" value="RsdA/BaiN/AoA(So)-like_dom"/>
</dbReference>
<keyword evidence="3" id="KW-0274">FAD</keyword>
<gene>
    <name evidence="6" type="ORF">DAMNIGENAA_20710</name>
</gene>
<protein>
    <submittedName>
        <fullName evidence="6">Membrane protein</fullName>
    </submittedName>
</protein>
<feature type="domain" description="RsdA/BaiN/AoA(So)-like Rossmann fold-like" evidence="4">
    <location>
        <begin position="4"/>
        <end position="386"/>
    </location>
</feature>
<dbReference type="InterPro" id="IPR023166">
    <property type="entry name" value="BaiN-like_dom_sf"/>
</dbReference>
<evidence type="ECO:0000256" key="3">
    <source>
        <dbReference type="ARBA" id="ARBA00022827"/>
    </source>
</evidence>
<feature type="domain" description="RsdA/BaiN/AoA(So)-like insert" evidence="5">
    <location>
        <begin position="186"/>
        <end position="333"/>
    </location>
</feature>
<evidence type="ECO:0000259" key="4">
    <source>
        <dbReference type="Pfam" id="PF03486"/>
    </source>
</evidence>